<evidence type="ECO:0000313" key="11">
    <source>
        <dbReference type="EMBL" id="AKF10810.1"/>
    </source>
</evidence>
<evidence type="ECO:0000256" key="3">
    <source>
        <dbReference type="ARBA" id="ARBA00012438"/>
    </source>
</evidence>
<dbReference type="PRINTS" id="PR00344">
    <property type="entry name" value="BCTRLSENSOR"/>
</dbReference>
<feature type="domain" description="Histidine kinase" evidence="9">
    <location>
        <begin position="334"/>
        <end position="545"/>
    </location>
</feature>
<dbReference type="CDD" id="cd00082">
    <property type="entry name" value="HisKA"/>
    <property type="match status" value="1"/>
</dbReference>
<dbReference type="PROSITE" id="PS50109">
    <property type="entry name" value="HIS_KIN"/>
    <property type="match status" value="1"/>
</dbReference>
<sequence length="545" mass="59436">MLVASIALVTFAAVAAAQWVESQASLRRERATAEAVRIVERRMDAYVALLRGVAALFAYDERVDGEGFARFVEHLQVREYPGIQGLGWSERVEPEQDGAVLARIDGAASGLWPERPHDRERHAIVFLEPRDVRNRAAIGFDMHSEATRREAMDRARDEGVPAATGAVTLVQEIDGDVQPGFLIYVPVYEGGDVPRTLEERRARLRGFAYAPFRAGDLFRAMFPDGFGAHLTIHDGTEAHAARELFEIEASGHTASPSVQRMEIAGRPWTLVVRPRGDRVSDARVVGIVIALVGALLTALAFRSAWAEARARERAEEALAIEARHAQFRETFLGVLGHDLRNPLSAVRMTAQALQRAPSIDETSRRALERIVRSADRAIRMVSQLLDVTRARLGGGLPIEARTVALAPLLREVVDELCSTHDARFELDVDDRLALHADPDRIAQVLSNLAGNALTHGEPPLRLSAHAEGRMARVEVANGGAPIPPHVLATLFDPFVRGAQRGGNREGLGLGLYISQQIAIAHGGSLDASSDAERGTRFVVRLPLAG</sequence>
<dbReference type="Proteomes" id="UP000034883">
    <property type="component" value="Chromosome"/>
</dbReference>
<dbReference type="GO" id="GO:0016020">
    <property type="term" value="C:membrane"/>
    <property type="evidence" value="ECO:0007669"/>
    <property type="project" value="UniProtKB-SubCell"/>
</dbReference>
<keyword evidence="11" id="KW-0418">Kinase</keyword>
<dbReference type="GO" id="GO:0000155">
    <property type="term" value="F:phosphorelay sensor kinase activity"/>
    <property type="evidence" value="ECO:0007669"/>
    <property type="project" value="InterPro"/>
</dbReference>
<dbReference type="Pfam" id="PF03924">
    <property type="entry name" value="CHASE"/>
    <property type="match status" value="1"/>
</dbReference>
<keyword evidence="4" id="KW-0597">Phosphoprotein</keyword>
<feature type="domain" description="CHASE" evidence="10">
    <location>
        <begin position="59"/>
        <end position="218"/>
    </location>
</feature>
<gene>
    <name evidence="11" type="ORF">DB32_007959</name>
</gene>
<evidence type="ECO:0000313" key="12">
    <source>
        <dbReference type="Proteomes" id="UP000034883"/>
    </source>
</evidence>
<keyword evidence="11" id="KW-0808">Transferase</keyword>
<comment type="subcellular location">
    <subcellularLocation>
        <location evidence="2">Membrane</location>
    </subcellularLocation>
</comment>
<evidence type="ECO:0000256" key="7">
    <source>
        <dbReference type="ARBA" id="ARBA00023136"/>
    </source>
</evidence>
<dbReference type="SMART" id="SM01079">
    <property type="entry name" value="CHASE"/>
    <property type="match status" value="1"/>
</dbReference>
<feature type="signal peptide" evidence="8">
    <location>
        <begin position="1"/>
        <end position="17"/>
    </location>
</feature>
<dbReference type="AlphaFoldDB" id="A0A0F6YMK2"/>
<reference evidence="11 12" key="1">
    <citation type="submission" date="2015-03" db="EMBL/GenBank/DDBJ databases">
        <title>Genome assembly of Sandaracinus amylolyticus DSM 53668.</title>
        <authorList>
            <person name="Sharma G."/>
            <person name="Subramanian S."/>
        </authorList>
    </citation>
    <scope>NUCLEOTIDE SEQUENCE [LARGE SCALE GENOMIC DNA]</scope>
    <source>
        <strain evidence="11 12">DSM 53668</strain>
    </source>
</reference>
<dbReference type="STRING" id="927083.DB32_007959"/>
<protein>
    <recommendedName>
        <fullName evidence="3">histidine kinase</fullName>
        <ecNumber evidence="3">2.7.13.3</ecNumber>
    </recommendedName>
</protein>
<keyword evidence="12" id="KW-1185">Reference proteome</keyword>
<dbReference type="Pfam" id="PF00512">
    <property type="entry name" value="HisKA"/>
    <property type="match status" value="1"/>
</dbReference>
<dbReference type="EC" id="2.7.13.3" evidence="3"/>
<feature type="chain" id="PRO_5002513039" description="histidine kinase" evidence="8">
    <location>
        <begin position="18"/>
        <end position="545"/>
    </location>
</feature>
<evidence type="ECO:0000256" key="8">
    <source>
        <dbReference type="SAM" id="SignalP"/>
    </source>
</evidence>
<dbReference type="CDD" id="cd00075">
    <property type="entry name" value="HATPase"/>
    <property type="match status" value="1"/>
</dbReference>
<dbReference type="EMBL" id="CP011125">
    <property type="protein sequence ID" value="AKF10810.1"/>
    <property type="molecule type" value="Genomic_DNA"/>
</dbReference>
<dbReference type="KEGG" id="samy:DB32_007959"/>
<evidence type="ECO:0000256" key="5">
    <source>
        <dbReference type="ARBA" id="ARBA00022692"/>
    </source>
</evidence>
<keyword evidence="7" id="KW-0472">Membrane</keyword>
<dbReference type="Gene3D" id="3.30.450.350">
    <property type="entry name" value="CHASE domain"/>
    <property type="match status" value="1"/>
</dbReference>
<dbReference type="Pfam" id="PF02518">
    <property type="entry name" value="HATPase_c"/>
    <property type="match status" value="1"/>
</dbReference>
<dbReference type="SMART" id="SM00388">
    <property type="entry name" value="HisKA"/>
    <property type="match status" value="1"/>
</dbReference>
<keyword evidence="5" id="KW-0812">Transmembrane</keyword>
<dbReference type="InterPro" id="IPR042240">
    <property type="entry name" value="CHASE_sf"/>
</dbReference>
<evidence type="ECO:0000259" key="9">
    <source>
        <dbReference type="PROSITE" id="PS50109"/>
    </source>
</evidence>
<dbReference type="SUPFAM" id="SSF55874">
    <property type="entry name" value="ATPase domain of HSP90 chaperone/DNA topoisomerase II/histidine kinase"/>
    <property type="match status" value="1"/>
</dbReference>
<dbReference type="InterPro" id="IPR003594">
    <property type="entry name" value="HATPase_dom"/>
</dbReference>
<evidence type="ECO:0000256" key="2">
    <source>
        <dbReference type="ARBA" id="ARBA00004370"/>
    </source>
</evidence>
<evidence type="ECO:0000256" key="1">
    <source>
        <dbReference type="ARBA" id="ARBA00000085"/>
    </source>
</evidence>
<dbReference type="InterPro" id="IPR006189">
    <property type="entry name" value="CHASE_dom"/>
</dbReference>
<accession>A0A0F6YMK2</accession>
<keyword evidence="8" id="KW-0732">Signal</keyword>
<dbReference type="PANTHER" id="PTHR43547">
    <property type="entry name" value="TWO-COMPONENT HISTIDINE KINASE"/>
    <property type="match status" value="1"/>
</dbReference>
<name>A0A0F6YMK2_9BACT</name>
<proteinExistence type="predicted"/>
<organism evidence="11 12">
    <name type="scientific">Sandaracinus amylolyticus</name>
    <dbReference type="NCBI Taxonomy" id="927083"/>
    <lineage>
        <taxon>Bacteria</taxon>
        <taxon>Pseudomonadati</taxon>
        <taxon>Myxococcota</taxon>
        <taxon>Polyangia</taxon>
        <taxon>Polyangiales</taxon>
        <taxon>Sandaracinaceae</taxon>
        <taxon>Sandaracinus</taxon>
    </lineage>
</organism>
<dbReference type="PROSITE" id="PS50839">
    <property type="entry name" value="CHASE"/>
    <property type="match status" value="1"/>
</dbReference>
<dbReference type="InterPro" id="IPR036097">
    <property type="entry name" value="HisK_dim/P_sf"/>
</dbReference>
<dbReference type="SMART" id="SM00387">
    <property type="entry name" value="HATPase_c"/>
    <property type="match status" value="1"/>
</dbReference>
<dbReference type="SUPFAM" id="SSF47384">
    <property type="entry name" value="Homodimeric domain of signal transducing histidine kinase"/>
    <property type="match status" value="1"/>
</dbReference>
<evidence type="ECO:0000256" key="6">
    <source>
        <dbReference type="ARBA" id="ARBA00022989"/>
    </source>
</evidence>
<dbReference type="Gene3D" id="1.10.287.130">
    <property type="match status" value="1"/>
</dbReference>
<dbReference type="InterPro" id="IPR004358">
    <property type="entry name" value="Sig_transdc_His_kin-like_C"/>
</dbReference>
<dbReference type="InterPro" id="IPR036890">
    <property type="entry name" value="HATPase_C_sf"/>
</dbReference>
<dbReference type="PANTHER" id="PTHR43547:SF2">
    <property type="entry name" value="HYBRID SIGNAL TRANSDUCTION HISTIDINE KINASE C"/>
    <property type="match status" value="1"/>
</dbReference>
<keyword evidence="6" id="KW-1133">Transmembrane helix</keyword>
<dbReference type="InterPro" id="IPR005467">
    <property type="entry name" value="His_kinase_dom"/>
</dbReference>
<dbReference type="InterPro" id="IPR003661">
    <property type="entry name" value="HisK_dim/P_dom"/>
</dbReference>
<evidence type="ECO:0000259" key="10">
    <source>
        <dbReference type="PROSITE" id="PS50839"/>
    </source>
</evidence>
<dbReference type="Gene3D" id="3.30.565.10">
    <property type="entry name" value="Histidine kinase-like ATPase, C-terminal domain"/>
    <property type="match status" value="1"/>
</dbReference>
<comment type="catalytic activity">
    <reaction evidence="1">
        <text>ATP + protein L-histidine = ADP + protein N-phospho-L-histidine.</text>
        <dbReference type="EC" id="2.7.13.3"/>
    </reaction>
</comment>
<evidence type="ECO:0000256" key="4">
    <source>
        <dbReference type="ARBA" id="ARBA00022553"/>
    </source>
</evidence>